<dbReference type="PANTHER" id="PTHR13271:SF47">
    <property type="entry name" value="ACTIN-HISTIDINE N-METHYLTRANSFERASE"/>
    <property type="match status" value="1"/>
</dbReference>
<dbReference type="InterPro" id="IPR001214">
    <property type="entry name" value="SET_dom"/>
</dbReference>
<feature type="domain" description="SET" evidence="9">
    <location>
        <begin position="103"/>
        <end position="323"/>
    </location>
</feature>
<evidence type="ECO:0000259" key="9">
    <source>
        <dbReference type="PROSITE" id="PS50280"/>
    </source>
</evidence>
<evidence type="ECO:0000256" key="6">
    <source>
        <dbReference type="ARBA" id="ARBA00023203"/>
    </source>
</evidence>
<keyword evidence="3 7" id="KW-0489">Methyltransferase</keyword>
<comment type="subcellular location">
    <subcellularLocation>
        <location evidence="1">Cytoplasm</location>
    </subcellularLocation>
</comment>
<dbReference type="CDD" id="cd19176">
    <property type="entry name" value="SET_SETD3"/>
    <property type="match status" value="1"/>
</dbReference>
<evidence type="ECO:0000256" key="5">
    <source>
        <dbReference type="ARBA" id="ARBA00022691"/>
    </source>
</evidence>
<protein>
    <recommendedName>
        <fullName evidence="7">protein-histidine N-methyltransferase</fullName>
        <ecNumber evidence="7">2.1.1.85</ecNumber>
    </recommendedName>
</protein>
<dbReference type="InterPro" id="IPR050600">
    <property type="entry name" value="SETD3_SETD6_MTase"/>
</dbReference>
<dbReference type="InterPro" id="IPR025785">
    <property type="entry name" value="SETD3"/>
</dbReference>
<dbReference type="AlphaFoldDB" id="A0A6M2DMW5"/>
<accession>A0A6M2DMW5</accession>
<evidence type="ECO:0000256" key="4">
    <source>
        <dbReference type="ARBA" id="ARBA00022679"/>
    </source>
</evidence>
<keyword evidence="4 7" id="KW-0808">Transferase</keyword>
<evidence type="ECO:0000256" key="8">
    <source>
        <dbReference type="SAM" id="MobiDB-lite"/>
    </source>
</evidence>
<evidence type="ECO:0000256" key="2">
    <source>
        <dbReference type="ARBA" id="ARBA00022490"/>
    </source>
</evidence>
<feature type="compositionally biased region" description="Polar residues" evidence="8">
    <location>
        <begin position="7"/>
        <end position="17"/>
    </location>
</feature>
<evidence type="ECO:0000256" key="7">
    <source>
        <dbReference type="PROSITE-ProRule" id="PRU00898"/>
    </source>
</evidence>
<dbReference type="Pfam" id="PF00856">
    <property type="entry name" value="SET"/>
    <property type="match status" value="1"/>
</dbReference>
<feature type="region of interest" description="Disordered" evidence="8">
    <location>
        <begin position="1"/>
        <end position="26"/>
    </location>
</feature>
<keyword evidence="2" id="KW-0963">Cytoplasm</keyword>
<dbReference type="PROSITE" id="PS50280">
    <property type="entry name" value="SET"/>
    <property type="match status" value="1"/>
</dbReference>
<sequence length="505" mass="57827">MGKKTAGKNQQNRNNPNADHRRLPKHKRQELNNLIEKLLKVTSSCADGPGLAKLWEAHTESQFIVDRIQQIESEIKNPLHTQNRNASLDVFISWLKQHDVKFDGVKVSQFPEYDLGLEATKDIKQSSLLLEVPKKIMFTTQCCDVADFKKLYNTDKLLINMPNVALAFALVVERLNKDSFWKPYLDVLPRDYYTVLYYKSNELQELKGSPSLELALKQCRSIRRQYAYFYKMLWSSSFTLFEKIREKWTYELYCWAVSTVMTRQNSVPVGEEGAMVPALIPLWDMANYKDGQITTDYSIEDQSVQYSALEDYKPGQQIFIYYGERSNAELLIHNGFVCMENTGDVVNLRLGVSPSDPLATSRLRALTNLSLPCGGATTLCVAKNAVPITPQLLAYARVFNMNKEQLDHWLSSDHIEDLFHIDCALDHELEKKVWTFLLTRLQILLSVYPTTMEADRLALESSANSTEISKVEKLSPAKKCAIQLRLSEKIILKDAIDYVKQRISA</sequence>
<comment type="catalytic activity">
    <reaction evidence="7">
        <text>L-histidyl-[protein] + S-adenosyl-L-methionine = N(tele)-methyl-L-histidyl-[protein] + S-adenosyl-L-homocysteine + H(+)</text>
        <dbReference type="Rhea" id="RHEA:19369"/>
        <dbReference type="Rhea" id="RHEA-COMP:9745"/>
        <dbReference type="Rhea" id="RHEA-COMP:11600"/>
        <dbReference type="ChEBI" id="CHEBI:15378"/>
        <dbReference type="ChEBI" id="CHEBI:16367"/>
        <dbReference type="ChEBI" id="CHEBI:29979"/>
        <dbReference type="ChEBI" id="CHEBI:57856"/>
        <dbReference type="ChEBI" id="CHEBI:59789"/>
        <dbReference type="EC" id="2.1.1.85"/>
    </reaction>
</comment>
<dbReference type="GO" id="GO:0018064">
    <property type="term" value="F:protein-L-histidine N-tele-methyltransferase activity"/>
    <property type="evidence" value="ECO:0007669"/>
    <property type="project" value="UniProtKB-EC"/>
</dbReference>
<dbReference type="GO" id="GO:0005737">
    <property type="term" value="C:cytoplasm"/>
    <property type="evidence" value="ECO:0007669"/>
    <property type="project" value="UniProtKB-SubCell"/>
</dbReference>
<organism evidence="10">
    <name type="scientific">Xenopsylla cheopis</name>
    <name type="common">Oriental rat flea</name>
    <name type="synonym">Pulex cheopis</name>
    <dbReference type="NCBI Taxonomy" id="163159"/>
    <lineage>
        <taxon>Eukaryota</taxon>
        <taxon>Metazoa</taxon>
        <taxon>Ecdysozoa</taxon>
        <taxon>Arthropoda</taxon>
        <taxon>Hexapoda</taxon>
        <taxon>Insecta</taxon>
        <taxon>Pterygota</taxon>
        <taxon>Neoptera</taxon>
        <taxon>Endopterygota</taxon>
        <taxon>Siphonaptera</taxon>
        <taxon>Pulicidae</taxon>
        <taxon>Xenopsyllinae</taxon>
        <taxon>Xenopsylla</taxon>
    </lineage>
</organism>
<dbReference type="PANTHER" id="PTHR13271">
    <property type="entry name" value="UNCHARACTERIZED PUTATIVE METHYLTRANSFERASE"/>
    <property type="match status" value="1"/>
</dbReference>
<dbReference type="InterPro" id="IPR015353">
    <property type="entry name" value="Rubisco_LSMT_subst-bd"/>
</dbReference>
<dbReference type="InterPro" id="IPR046341">
    <property type="entry name" value="SET_dom_sf"/>
</dbReference>
<dbReference type="GO" id="GO:0016279">
    <property type="term" value="F:protein-lysine N-methyltransferase activity"/>
    <property type="evidence" value="ECO:0007669"/>
    <property type="project" value="TreeGrafter"/>
</dbReference>
<reference evidence="10" key="1">
    <citation type="submission" date="2020-03" db="EMBL/GenBank/DDBJ databases">
        <title>Transcriptomic Profiling of the Digestive Tract of the Rat Flea, Xenopsylla cheopis, Following Blood Feeding and Infection with Yersinia pestis.</title>
        <authorList>
            <person name="Bland D.M."/>
            <person name="Martens C.A."/>
            <person name="Virtaneva K."/>
            <person name="Kanakabandi K."/>
            <person name="Long D."/>
            <person name="Rosenke R."/>
            <person name="Saturday G.A."/>
            <person name="Hoyt F.H."/>
            <person name="Bruno D.P."/>
            <person name="Ribeiro J.M.C."/>
            <person name="Hinnebusch J."/>
        </authorList>
    </citation>
    <scope>NUCLEOTIDE SEQUENCE</scope>
</reference>
<dbReference type="GO" id="GO:0003779">
    <property type="term" value="F:actin binding"/>
    <property type="evidence" value="ECO:0007669"/>
    <property type="project" value="UniProtKB-KW"/>
</dbReference>
<name>A0A6M2DMW5_XENCH</name>
<dbReference type="SUPFAM" id="SSF82199">
    <property type="entry name" value="SET domain"/>
    <property type="match status" value="1"/>
</dbReference>
<comment type="similarity">
    <text evidence="7">Belongs to the class V-like SAM-binding methyltransferase superfamily. SETD3 actin-histidine methyltransferase family.</text>
</comment>
<dbReference type="EMBL" id="GIIL01003907">
    <property type="protein sequence ID" value="NOV47633.1"/>
    <property type="molecule type" value="Transcribed_RNA"/>
</dbReference>
<proteinExistence type="inferred from homology"/>
<dbReference type="PROSITE" id="PS51565">
    <property type="entry name" value="SAM_MT85_SETD3"/>
    <property type="match status" value="1"/>
</dbReference>
<keyword evidence="6" id="KW-0009">Actin-binding</keyword>
<keyword evidence="5 7" id="KW-0949">S-adenosyl-L-methionine</keyword>
<dbReference type="EC" id="2.1.1.85" evidence="7"/>
<evidence type="ECO:0000256" key="3">
    <source>
        <dbReference type="ARBA" id="ARBA00022603"/>
    </source>
</evidence>
<dbReference type="Pfam" id="PF09273">
    <property type="entry name" value="Rubis-subs-bind"/>
    <property type="match status" value="1"/>
</dbReference>
<evidence type="ECO:0000256" key="1">
    <source>
        <dbReference type="ARBA" id="ARBA00004496"/>
    </source>
</evidence>
<evidence type="ECO:0000313" key="10">
    <source>
        <dbReference type="EMBL" id="NOV47633.1"/>
    </source>
</evidence>
<dbReference type="InterPro" id="IPR044428">
    <property type="entry name" value="SETD3_SET"/>
</dbReference>
<dbReference type="GO" id="GO:0032259">
    <property type="term" value="P:methylation"/>
    <property type="evidence" value="ECO:0007669"/>
    <property type="project" value="UniProtKB-KW"/>
</dbReference>
<dbReference type="SUPFAM" id="SSF81822">
    <property type="entry name" value="RuBisCo LSMT C-terminal, substrate-binding domain"/>
    <property type="match status" value="1"/>
</dbReference>
<dbReference type="Gene3D" id="3.90.1410.10">
    <property type="entry name" value="set domain protein methyltransferase, domain 1"/>
    <property type="match status" value="1"/>
</dbReference>
<dbReference type="Gene3D" id="3.90.1420.10">
    <property type="entry name" value="Rubisco LSMT, substrate-binding domain"/>
    <property type="match status" value="1"/>
</dbReference>
<dbReference type="InterPro" id="IPR036464">
    <property type="entry name" value="Rubisco_LSMT_subst-bd_sf"/>
</dbReference>